<evidence type="ECO:0000256" key="7">
    <source>
        <dbReference type="SAM" id="Phobius"/>
    </source>
</evidence>
<dbReference type="InterPro" id="IPR005467">
    <property type="entry name" value="His_kinase_dom"/>
</dbReference>
<dbReference type="OrthoDB" id="9764522at2"/>
<keyword evidence="5" id="KW-0808">Transferase</keyword>
<accession>Q01YU5</accession>
<dbReference type="Pfam" id="PF00672">
    <property type="entry name" value="HAMP"/>
    <property type="match status" value="1"/>
</dbReference>
<dbReference type="InterPro" id="IPR036097">
    <property type="entry name" value="HisK_dim/P_sf"/>
</dbReference>
<comment type="catalytic activity">
    <reaction evidence="1">
        <text>ATP + protein L-histidine = ADP + protein N-phospho-L-histidine.</text>
        <dbReference type="EC" id="2.7.13.3"/>
    </reaction>
</comment>
<dbReference type="PROSITE" id="PS50109">
    <property type="entry name" value="HIS_KIN"/>
    <property type="match status" value="1"/>
</dbReference>
<keyword evidence="7" id="KW-1133">Transmembrane helix</keyword>
<feature type="domain" description="HAMP" evidence="9">
    <location>
        <begin position="224"/>
        <end position="272"/>
    </location>
</feature>
<dbReference type="HOGENOM" id="CLU_000445_89_29_0"/>
<dbReference type="STRING" id="234267.Acid_4206"/>
<dbReference type="InterPro" id="IPR003661">
    <property type="entry name" value="HisK_dim/P_dom"/>
</dbReference>
<evidence type="ECO:0000313" key="10">
    <source>
        <dbReference type="EMBL" id="ABJ85170.1"/>
    </source>
</evidence>
<dbReference type="Gene3D" id="1.10.287.130">
    <property type="match status" value="1"/>
</dbReference>
<dbReference type="SUPFAM" id="SSF158472">
    <property type="entry name" value="HAMP domain-like"/>
    <property type="match status" value="1"/>
</dbReference>
<dbReference type="CDD" id="cd00082">
    <property type="entry name" value="HisKA"/>
    <property type="match status" value="1"/>
</dbReference>
<dbReference type="SMART" id="SM00388">
    <property type="entry name" value="HisKA"/>
    <property type="match status" value="1"/>
</dbReference>
<dbReference type="PANTHER" id="PTHR43065:SF42">
    <property type="entry name" value="TWO-COMPONENT SENSOR PPRA"/>
    <property type="match status" value="1"/>
</dbReference>
<dbReference type="SUPFAM" id="SSF47384">
    <property type="entry name" value="Homodimeric domain of signal transducing histidine kinase"/>
    <property type="match status" value="1"/>
</dbReference>
<dbReference type="EC" id="2.7.13.3" evidence="3"/>
<evidence type="ECO:0000259" key="8">
    <source>
        <dbReference type="PROSITE" id="PS50109"/>
    </source>
</evidence>
<dbReference type="EMBL" id="CP000473">
    <property type="protein sequence ID" value="ABJ85170.1"/>
    <property type="molecule type" value="Genomic_DNA"/>
</dbReference>
<dbReference type="PANTHER" id="PTHR43065">
    <property type="entry name" value="SENSOR HISTIDINE KINASE"/>
    <property type="match status" value="1"/>
</dbReference>
<dbReference type="KEGG" id="sus:Acid_4206"/>
<dbReference type="PRINTS" id="PR00344">
    <property type="entry name" value="BCTRLSENSOR"/>
</dbReference>
<keyword evidence="4" id="KW-0597">Phosphoprotein</keyword>
<dbReference type="InterPro" id="IPR003660">
    <property type="entry name" value="HAMP_dom"/>
</dbReference>
<protein>
    <recommendedName>
        <fullName evidence="3">histidine kinase</fullName>
        <ecNumber evidence="3">2.7.13.3</ecNumber>
    </recommendedName>
</protein>
<dbReference type="InterPro" id="IPR003594">
    <property type="entry name" value="HATPase_dom"/>
</dbReference>
<feature type="transmembrane region" description="Helical" evidence="7">
    <location>
        <begin position="12"/>
        <end position="33"/>
    </location>
</feature>
<organism evidence="10">
    <name type="scientific">Solibacter usitatus (strain Ellin6076)</name>
    <dbReference type="NCBI Taxonomy" id="234267"/>
    <lineage>
        <taxon>Bacteria</taxon>
        <taxon>Pseudomonadati</taxon>
        <taxon>Acidobacteriota</taxon>
        <taxon>Terriglobia</taxon>
        <taxon>Bryobacterales</taxon>
        <taxon>Solibacteraceae</taxon>
        <taxon>Candidatus Solibacter</taxon>
    </lineage>
</organism>
<dbReference type="InterPro" id="IPR036890">
    <property type="entry name" value="HATPase_C_sf"/>
</dbReference>
<dbReference type="Gene3D" id="6.10.340.10">
    <property type="match status" value="1"/>
</dbReference>
<keyword evidence="6 10" id="KW-0418">Kinase</keyword>
<dbReference type="Pfam" id="PF02518">
    <property type="entry name" value="HATPase_c"/>
    <property type="match status" value="1"/>
</dbReference>
<dbReference type="SMART" id="SM00387">
    <property type="entry name" value="HATPase_c"/>
    <property type="match status" value="1"/>
</dbReference>
<dbReference type="AlphaFoldDB" id="Q01YU5"/>
<comment type="subcellular location">
    <subcellularLocation>
        <location evidence="2">Membrane</location>
    </subcellularLocation>
</comment>
<proteinExistence type="predicted"/>
<dbReference type="GO" id="GO:0000155">
    <property type="term" value="F:phosphorelay sensor kinase activity"/>
    <property type="evidence" value="ECO:0007669"/>
    <property type="project" value="InterPro"/>
</dbReference>
<dbReference type="GO" id="GO:0016020">
    <property type="term" value="C:membrane"/>
    <property type="evidence" value="ECO:0007669"/>
    <property type="project" value="UniProtKB-SubCell"/>
</dbReference>
<keyword evidence="7" id="KW-0812">Transmembrane</keyword>
<dbReference type="PROSITE" id="PS50885">
    <property type="entry name" value="HAMP"/>
    <property type="match status" value="1"/>
</dbReference>
<dbReference type="SUPFAM" id="SSF55874">
    <property type="entry name" value="ATPase domain of HSP90 chaperone/DNA topoisomerase II/histidine kinase"/>
    <property type="match status" value="1"/>
</dbReference>
<evidence type="ECO:0000256" key="1">
    <source>
        <dbReference type="ARBA" id="ARBA00000085"/>
    </source>
</evidence>
<dbReference type="Pfam" id="PF00512">
    <property type="entry name" value="HisKA"/>
    <property type="match status" value="1"/>
</dbReference>
<evidence type="ECO:0000256" key="4">
    <source>
        <dbReference type="ARBA" id="ARBA00022553"/>
    </source>
</evidence>
<evidence type="ECO:0000256" key="3">
    <source>
        <dbReference type="ARBA" id="ARBA00012438"/>
    </source>
</evidence>
<dbReference type="SMART" id="SM00304">
    <property type="entry name" value="HAMP"/>
    <property type="match status" value="1"/>
</dbReference>
<dbReference type="eggNOG" id="COG4191">
    <property type="taxonomic scope" value="Bacteria"/>
</dbReference>
<keyword evidence="7" id="KW-0472">Membrane</keyword>
<name>Q01YU5_SOLUE</name>
<dbReference type="CDD" id="cd06225">
    <property type="entry name" value="HAMP"/>
    <property type="match status" value="1"/>
</dbReference>
<feature type="transmembrane region" description="Helical" evidence="7">
    <location>
        <begin position="199"/>
        <end position="222"/>
    </location>
</feature>
<gene>
    <name evidence="10" type="ordered locus">Acid_4206</name>
</gene>
<evidence type="ECO:0000256" key="5">
    <source>
        <dbReference type="ARBA" id="ARBA00022679"/>
    </source>
</evidence>
<evidence type="ECO:0000256" key="6">
    <source>
        <dbReference type="ARBA" id="ARBA00022777"/>
    </source>
</evidence>
<reference evidence="10" key="1">
    <citation type="submission" date="2006-10" db="EMBL/GenBank/DDBJ databases">
        <title>Complete sequence of Solibacter usitatus Ellin6076.</title>
        <authorList>
            <consortium name="US DOE Joint Genome Institute"/>
            <person name="Copeland A."/>
            <person name="Lucas S."/>
            <person name="Lapidus A."/>
            <person name="Barry K."/>
            <person name="Detter J.C."/>
            <person name="Glavina del Rio T."/>
            <person name="Hammon N."/>
            <person name="Israni S."/>
            <person name="Dalin E."/>
            <person name="Tice H."/>
            <person name="Pitluck S."/>
            <person name="Thompson L.S."/>
            <person name="Brettin T."/>
            <person name="Bruce D."/>
            <person name="Han C."/>
            <person name="Tapia R."/>
            <person name="Gilna P."/>
            <person name="Schmutz J."/>
            <person name="Larimer F."/>
            <person name="Land M."/>
            <person name="Hauser L."/>
            <person name="Kyrpides N."/>
            <person name="Mikhailova N."/>
            <person name="Janssen P.H."/>
            <person name="Kuske C.R."/>
            <person name="Richardson P."/>
        </authorList>
    </citation>
    <scope>NUCLEOTIDE SEQUENCE</scope>
    <source>
        <strain evidence="10">Ellin6076</strain>
    </source>
</reference>
<dbReference type="InterPro" id="IPR004358">
    <property type="entry name" value="Sig_transdc_His_kin-like_C"/>
</dbReference>
<dbReference type="InParanoid" id="Q01YU5"/>
<evidence type="ECO:0000259" key="9">
    <source>
        <dbReference type="PROSITE" id="PS50885"/>
    </source>
</evidence>
<dbReference type="Gene3D" id="3.30.450.290">
    <property type="match status" value="1"/>
</dbReference>
<feature type="domain" description="Histidine kinase" evidence="8">
    <location>
        <begin position="307"/>
        <end position="523"/>
    </location>
</feature>
<evidence type="ECO:0000256" key="2">
    <source>
        <dbReference type="ARBA" id="ARBA00004370"/>
    </source>
</evidence>
<sequence>MKLLTELRVGLAAKLAICVIASTAAFFALFGYINLRLERSNSEELIKQSAYRVADVILRSTHYEMLHNDRAGLHNVIQELGNETGIRRIRLFNKEGRITYSTDAAELNTVVDKKAEACYGCHQQSAPLVRLHRKDRARRFTDKQGQSVLAVIQPIANAPECSNAACHEHPADRQVLGVIDANLSLATVDEQIAQHQASLAYFLIGAIVFGSALAVAFIWIMVYRPVKALIDGTHRVAEGDLSYRLPVTSEDELGDLARSFNKMTVEVEGVHAEIEERVRRKTAELEKTHKVLLSTEKMASIGKLAATVAHEINNPLFGILTYARLVLRNLMKVEVEGRDEMAEQLQTIERESKRCGDLVKNLLSFSRQAPSNREPQDLNTIVHRATLLVKHKLDMQSIELRETLAEGLPPVECDANQIQQVILVLMVNASEAMPKGGTLEVSTEFDKTAEQGVVRVRDTGSGIPADVLPRIFDPFFTTKEDVNRTGLGLAVAAGIVEQHTGEITVHSTPGEGTQFRVALPATAAVPSGAGQ</sequence>
<dbReference type="Gene3D" id="3.30.565.10">
    <property type="entry name" value="Histidine kinase-like ATPase, C-terminal domain"/>
    <property type="match status" value="1"/>
</dbReference>